<evidence type="ECO:0000256" key="7">
    <source>
        <dbReference type="SAM" id="Phobius"/>
    </source>
</evidence>
<evidence type="ECO:0000256" key="6">
    <source>
        <dbReference type="ARBA" id="ARBA00023136"/>
    </source>
</evidence>
<dbReference type="SUPFAM" id="SSF69593">
    <property type="entry name" value="Glycerol-3-phosphate (1)-acyltransferase"/>
    <property type="match status" value="1"/>
</dbReference>
<keyword evidence="3" id="KW-1003">Cell membrane</keyword>
<name>A0A8J7VVQ9_9GAMM</name>
<keyword evidence="2" id="KW-0813">Transport</keyword>
<dbReference type="InterPro" id="IPR036259">
    <property type="entry name" value="MFS_trans_sf"/>
</dbReference>
<reference evidence="10 11" key="1">
    <citation type="journal article" date="2021" name="Microbiol. Resour. Announc.">
        <title>Draft Genome Sequence of Coralloluteibacterium stylophorae LMG 29479T.</title>
        <authorList>
            <person name="Karlyshev A.V."/>
            <person name="Kudryashova E.B."/>
            <person name="Ariskina E.V."/>
            <person name="Conroy A.P."/>
            <person name="Abidueva E.Y."/>
        </authorList>
    </citation>
    <scope>NUCLEOTIDE SEQUENCE [LARGE SCALE GENOMIC DNA]</scope>
    <source>
        <strain evidence="10 11">LMG 29479</strain>
    </source>
</reference>
<dbReference type="Pfam" id="PF01553">
    <property type="entry name" value="Acyltransferase"/>
    <property type="match status" value="1"/>
</dbReference>
<dbReference type="CDD" id="cd06173">
    <property type="entry name" value="MFS_MefA_like"/>
    <property type="match status" value="1"/>
</dbReference>
<evidence type="ECO:0000256" key="1">
    <source>
        <dbReference type="ARBA" id="ARBA00004651"/>
    </source>
</evidence>
<evidence type="ECO:0000313" key="11">
    <source>
        <dbReference type="Proteomes" id="UP000675747"/>
    </source>
</evidence>
<keyword evidence="5 7" id="KW-1133">Transmembrane helix</keyword>
<keyword evidence="11" id="KW-1185">Reference proteome</keyword>
<dbReference type="GO" id="GO:0005886">
    <property type="term" value="C:plasma membrane"/>
    <property type="evidence" value="ECO:0007669"/>
    <property type="project" value="UniProtKB-SubCell"/>
</dbReference>
<dbReference type="Pfam" id="PF07690">
    <property type="entry name" value="MFS_1"/>
    <property type="match status" value="1"/>
</dbReference>
<dbReference type="SUPFAM" id="SSF103473">
    <property type="entry name" value="MFS general substrate transporter"/>
    <property type="match status" value="1"/>
</dbReference>
<protein>
    <submittedName>
        <fullName evidence="9">MFS transporter</fullName>
    </submittedName>
</protein>
<dbReference type="Gene3D" id="1.20.1250.20">
    <property type="entry name" value="MFS general substrate transporter like domains"/>
    <property type="match status" value="1"/>
</dbReference>
<evidence type="ECO:0000256" key="3">
    <source>
        <dbReference type="ARBA" id="ARBA00022475"/>
    </source>
</evidence>
<dbReference type="CDD" id="cd07989">
    <property type="entry name" value="LPLAT_AGPAT-like"/>
    <property type="match status" value="1"/>
</dbReference>
<dbReference type="PANTHER" id="PTHR43266:SF2">
    <property type="entry name" value="MAJOR FACILITATOR SUPERFAMILY (MFS) PROFILE DOMAIN-CONTAINING PROTEIN"/>
    <property type="match status" value="1"/>
</dbReference>
<dbReference type="Proteomes" id="UP000675747">
    <property type="component" value="Unassembled WGS sequence"/>
</dbReference>
<feature type="transmembrane region" description="Helical" evidence="7">
    <location>
        <begin position="148"/>
        <end position="169"/>
    </location>
</feature>
<sequence>MADSQFALLAQRRFLPFFLTQLAGAFNDNVFRNALLVLIAYRIAGLDAGAIGLWTNLAAGLFVLPFLLFSASAGQWAERVDKARAIRHLKLAEIAIMLLAGAGFLFASLPLLMLALFGMGTQSALFGPLKYAILPQALQARELVGGNALVESGTFLAILAGTLGGALLMGRAQHGPAWTAVCGVAVAVAGWLASRAIPSLPAVDPDLVPDRNPLRQTLRTLRVLRGQRAVLNSVLGISWFWFFGAIVLAQLPAYARDVLGGNEQVAPLVLALFSIGIAAGSLLCERLSGRRIEIGLVPLGAFGLTVFGIDLYLVRPAATGASGLGALAFLQAPGGLRIALDLVLIGVSGGLYTVPLYALVQQRAPRRRLSQTIAANNILNALFMVAAALLALALFALGLTIPQVLLATAVLNGLVAVYIFSLVPEFLMRFLSWVLINLLYRVRSRGLDALPEEGPALVVANHVSFMDPLVLMGSIKRPVRFVMDHRIYRLPLLKPVFRAAGCIPIAGAREDPALMERAFEAIAQALDAGEVVGIFPEGGLTRDGAIQPFRPGVERILARNPVPVLPVALRGLWASMWSRRDSALGRARLPRRIRARVEVEAGPPMAPGTASAAEQERVVRALRGDDA</sequence>
<feature type="transmembrane region" description="Helical" evidence="7">
    <location>
        <begin position="51"/>
        <end position="73"/>
    </location>
</feature>
<feature type="transmembrane region" description="Helical" evidence="7">
    <location>
        <begin position="296"/>
        <end position="318"/>
    </location>
</feature>
<feature type="transmembrane region" description="Helical" evidence="7">
    <location>
        <begin position="229"/>
        <end position="253"/>
    </location>
</feature>
<keyword evidence="4 7" id="KW-0812">Transmembrane</keyword>
<feature type="transmembrane region" description="Helical" evidence="7">
    <location>
        <begin position="417"/>
        <end position="440"/>
    </location>
</feature>
<evidence type="ECO:0000259" key="8">
    <source>
        <dbReference type="SMART" id="SM00563"/>
    </source>
</evidence>
<evidence type="ECO:0000256" key="4">
    <source>
        <dbReference type="ARBA" id="ARBA00022692"/>
    </source>
</evidence>
<gene>
    <name evidence="10" type="ORF">KB893_015120</name>
    <name evidence="9" type="ORF">KB893_16735</name>
</gene>
<dbReference type="PANTHER" id="PTHR43266">
    <property type="entry name" value="MACROLIDE-EFFLUX PROTEIN"/>
    <property type="match status" value="1"/>
</dbReference>
<dbReference type="InterPro" id="IPR011701">
    <property type="entry name" value="MFS"/>
</dbReference>
<evidence type="ECO:0000256" key="2">
    <source>
        <dbReference type="ARBA" id="ARBA00022448"/>
    </source>
</evidence>
<organism evidence="9">
    <name type="scientific">Coralloluteibacterium stylophorae</name>
    <dbReference type="NCBI Taxonomy" id="1776034"/>
    <lineage>
        <taxon>Bacteria</taxon>
        <taxon>Pseudomonadati</taxon>
        <taxon>Pseudomonadota</taxon>
        <taxon>Gammaproteobacteria</taxon>
        <taxon>Lysobacterales</taxon>
        <taxon>Lysobacteraceae</taxon>
        <taxon>Coralloluteibacterium</taxon>
    </lineage>
</organism>
<evidence type="ECO:0000256" key="5">
    <source>
        <dbReference type="ARBA" id="ARBA00022989"/>
    </source>
</evidence>
<comment type="subcellular location">
    <subcellularLocation>
        <location evidence="1">Cell membrane</location>
        <topology evidence="1">Multi-pass membrane protein</topology>
    </subcellularLocation>
</comment>
<dbReference type="InterPro" id="IPR002123">
    <property type="entry name" value="Plipid/glycerol_acylTrfase"/>
</dbReference>
<dbReference type="RefSeq" id="WP_211927994.1">
    <property type="nucleotide sequence ID" value="NZ_JAGQFT020000011.1"/>
</dbReference>
<dbReference type="AlphaFoldDB" id="A0A8J7VVQ9"/>
<dbReference type="GO" id="GO:0022857">
    <property type="term" value="F:transmembrane transporter activity"/>
    <property type="evidence" value="ECO:0007669"/>
    <property type="project" value="InterPro"/>
</dbReference>
<proteinExistence type="predicted"/>
<dbReference type="EMBL" id="JAGQFT020000011">
    <property type="protein sequence ID" value="MBS7458468.1"/>
    <property type="molecule type" value="Genomic_DNA"/>
</dbReference>
<dbReference type="EMBL" id="JAGQFT010000245">
    <property type="protein sequence ID" value="MBR0564132.1"/>
    <property type="molecule type" value="Genomic_DNA"/>
</dbReference>
<feature type="domain" description="Phospholipid/glycerol acyltransferase" evidence="8">
    <location>
        <begin position="456"/>
        <end position="572"/>
    </location>
</feature>
<comment type="caution">
    <text evidence="9">The sequence shown here is derived from an EMBL/GenBank/DDBJ whole genome shotgun (WGS) entry which is preliminary data.</text>
</comment>
<feature type="transmembrane region" description="Helical" evidence="7">
    <location>
        <begin position="381"/>
        <end position="405"/>
    </location>
</feature>
<feature type="transmembrane region" description="Helical" evidence="7">
    <location>
        <begin position="265"/>
        <end position="284"/>
    </location>
</feature>
<dbReference type="GO" id="GO:0016746">
    <property type="term" value="F:acyltransferase activity"/>
    <property type="evidence" value="ECO:0007669"/>
    <property type="project" value="InterPro"/>
</dbReference>
<keyword evidence="6 7" id="KW-0472">Membrane</keyword>
<reference evidence="9" key="2">
    <citation type="submission" date="2021-04" db="EMBL/GenBank/DDBJ databases">
        <authorList>
            <person name="Karlyshev A.V."/>
        </authorList>
    </citation>
    <scope>NUCLEOTIDE SEQUENCE</scope>
    <source>
        <strain evidence="9">LMG 29479</strain>
    </source>
</reference>
<evidence type="ECO:0000313" key="9">
    <source>
        <dbReference type="EMBL" id="MBR0564132.1"/>
    </source>
</evidence>
<accession>A0A8J7VVQ9</accession>
<feature type="transmembrane region" description="Helical" evidence="7">
    <location>
        <begin position="338"/>
        <end position="360"/>
    </location>
</feature>
<evidence type="ECO:0000313" key="10">
    <source>
        <dbReference type="EMBL" id="MBS7458468.1"/>
    </source>
</evidence>
<feature type="transmembrane region" description="Helical" evidence="7">
    <location>
        <begin position="94"/>
        <end position="119"/>
    </location>
</feature>
<dbReference type="SMART" id="SM00563">
    <property type="entry name" value="PlsC"/>
    <property type="match status" value="1"/>
</dbReference>